<protein>
    <recommendedName>
        <fullName evidence="5">LRRNT domain-containing protein</fullName>
    </recommendedName>
</protein>
<keyword evidence="4" id="KW-0472">Membrane</keyword>
<dbReference type="Pfam" id="PF13855">
    <property type="entry name" value="LRR_8"/>
    <property type="match status" value="1"/>
</dbReference>
<feature type="transmembrane region" description="Helical" evidence="4">
    <location>
        <begin position="439"/>
        <end position="461"/>
    </location>
</feature>
<name>E4XDD3_OIKDI</name>
<dbReference type="SMART" id="SM00369">
    <property type="entry name" value="LRR_TYP"/>
    <property type="match status" value="7"/>
</dbReference>
<dbReference type="SMART" id="SM00013">
    <property type="entry name" value="LRRNT"/>
    <property type="match status" value="1"/>
</dbReference>
<dbReference type="PANTHER" id="PTHR24369:SF210">
    <property type="entry name" value="CHAOPTIN-RELATED"/>
    <property type="match status" value="1"/>
</dbReference>
<dbReference type="InterPro" id="IPR032675">
    <property type="entry name" value="LRR_dom_sf"/>
</dbReference>
<dbReference type="InterPro" id="IPR050541">
    <property type="entry name" value="LRR_TM_domain-containing"/>
</dbReference>
<feature type="domain" description="LRRNT" evidence="5">
    <location>
        <begin position="4"/>
        <end position="37"/>
    </location>
</feature>
<dbReference type="PANTHER" id="PTHR24369">
    <property type="entry name" value="ANTIGEN BSP, PUTATIVE-RELATED"/>
    <property type="match status" value="1"/>
</dbReference>
<dbReference type="Pfam" id="PF00560">
    <property type="entry name" value="LRR_1"/>
    <property type="match status" value="2"/>
</dbReference>
<dbReference type="AlphaFoldDB" id="E4XDD3"/>
<dbReference type="InParanoid" id="E4XDD3"/>
<dbReference type="GO" id="GO:0005886">
    <property type="term" value="C:plasma membrane"/>
    <property type="evidence" value="ECO:0007669"/>
    <property type="project" value="TreeGrafter"/>
</dbReference>
<keyword evidence="7" id="KW-1185">Reference proteome</keyword>
<dbReference type="Proteomes" id="UP000001307">
    <property type="component" value="Unassembled WGS sequence"/>
</dbReference>
<organism evidence="6 7">
    <name type="scientific">Oikopleura dioica</name>
    <name type="common">Tunicate</name>
    <dbReference type="NCBI Taxonomy" id="34765"/>
    <lineage>
        <taxon>Eukaryota</taxon>
        <taxon>Metazoa</taxon>
        <taxon>Chordata</taxon>
        <taxon>Tunicata</taxon>
        <taxon>Appendicularia</taxon>
        <taxon>Copelata</taxon>
        <taxon>Oikopleuridae</taxon>
        <taxon>Oikopleura</taxon>
    </lineage>
</organism>
<dbReference type="InterPro" id="IPR000372">
    <property type="entry name" value="LRRNT"/>
</dbReference>
<evidence type="ECO:0000256" key="1">
    <source>
        <dbReference type="ARBA" id="ARBA00022614"/>
    </source>
</evidence>
<keyword evidence="3" id="KW-0677">Repeat</keyword>
<evidence type="ECO:0000313" key="7">
    <source>
        <dbReference type="Proteomes" id="UP000001307"/>
    </source>
</evidence>
<keyword evidence="4" id="KW-0812">Transmembrane</keyword>
<keyword evidence="1" id="KW-0433">Leucine-rich repeat</keyword>
<dbReference type="Pfam" id="PF01462">
    <property type="entry name" value="LRRNT"/>
    <property type="match status" value="1"/>
</dbReference>
<dbReference type="SUPFAM" id="SSF52058">
    <property type="entry name" value="L domain-like"/>
    <property type="match status" value="1"/>
</dbReference>
<reference evidence="6 7" key="1">
    <citation type="journal article" date="2010" name="Science">
        <title>Plasticity of animal genome architecture unmasked by rapid evolution of a pelagic tunicate.</title>
        <authorList>
            <person name="Denoeud F."/>
            <person name="Henriet S."/>
            <person name="Mungpakdee S."/>
            <person name="Aury J.M."/>
            <person name="Da Silva C."/>
            <person name="Brinkmann H."/>
            <person name="Mikhaleva J."/>
            <person name="Olsen L.C."/>
            <person name="Jubin C."/>
            <person name="Canestro C."/>
            <person name="Bouquet J.M."/>
            <person name="Danks G."/>
            <person name="Poulain J."/>
            <person name="Campsteijn C."/>
            <person name="Adamski M."/>
            <person name="Cross I."/>
            <person name="Yadetie F."/>
            <person name="Muffato M."/>
            <person name="Louis A."/>
            <person name="Butcher S."/>
            <person name="Tsagkogeorga G."/>
            <person name="Konrad A."/>
            <person name="Singh S."/>
            <person name="Jensen M.F."/>
            <person name="Cong E.H."/>
            <person name="Eikeseth-Otteraa H."/>
            <person name="Noel B."/>
            <person name="Anthouard V."/>
            <person name="Porcel B.M."/>
            <person name="Kachouri-Lafond R."/>
            <person name="Nishino A."/>
            <person name="Ugolini M."/>
            <person name="Chourrout P."/>
            <person name="Nishida H."/>
            <person name="Aasland R."/>
            <person name="Huzurbazar S."/>
            <person name="Westhof E."/>
            <person name="Delsuc F."/>
            <person name="Lehrach H."/>
            <person name="Reinhardt R."/>
            <person name="Weissenbach J."/>
            <person name="Roy S.W."/>
            <person name="Artiguenave F."/>
            <person name="Postlethwait J.H."/>
            <person name="Manak J.R."/>
            <person name="Thompson E.M."/>
            <person name="Jaillon O."/>
            <person name="Du Pasquier L."/>
            <person name="Boudinot P."/>
            <person name="Liberles D.A."/>
            <person name="Volff J.N."/>
            <person name="Philippe H."/>
            <person name="Lenhard B."/>
            <person name="Roest Crollius H."/>
            <person name="Wincker P."/>
            <person name="Chourrout D."/>
        </authorList>
    </citation>
    <scope>NUCLEOTIDE SEQUENCE [LARGE SCALE GENOMIC DNA]</scope>
</reference>
<dbReference type="InterPro" id="IPR001611">
    <property type="entry name" value="Leu-rich_rpt"/>
</dbReference>
<dbReference type="OrthoDB" id="1600340at2759"/>
<evidence type="ECO:0000259" key="5">
    <source>
        <dbReference type="SMART" id="SM00013"/>
    </source>
</evidence>
<accession>E4XDD3</accession>
<dbReference type="InterPro" id="IPR003591">
    <property type="entry name" value="Leu-rich_rpt_typical-subtyp"/>
</dbReference>
<proteinExistence type="predicted"/>
<dbReference type="EMBL" id="FN653039">
    <property type="protein sequence ID" value="CBY19171.1"/>
    <property type="molecule type" value="Genomic_DNA"/>
</dbReference>
<dbReference type="SMART" id="SM00365">
    <property type="entry name" value="LRR_SD22"/>
    <property type="match status" value="6"/>
</dbReference>
<gene>
    <name evidence="6" type="ORF">GSOID_T00008174001</name>
</gene>
<sequence>MAAACPSMCRCTASGRVFCQDKGLTEVPANIPADVKYLYLQDNKILNSPELNTRLARLPRLERLFLYNNLLEHVPAFDSNTLSEMALYGNQIRSVDGLGDLPSLRTLNLERNELSGVVGDFSSLHSLEVLFLRKNSISTFPKQLPSSLEELYLSDNRLNQMHLESVRQLSNLKTLHLDSNQLNDQSFEHDIFGYLVSLEELDLSQNNLRTFPSGLQTRVENVNLARNMIEFVEKSAVHGLQSLRRLDLAFNRLRSIEDGALQGLAQLDSIDFSGNNWSCDCYLKSLHKFVAKGYHRGQQGDLLCGESGELTGAEIEKLSETDFTCEAVEFEVLQPREGELYVQVADFYSPSYASFQINISGVTQSGNVNLIESKSITPGSTRTIAGLGEYPEYQICIESPYTWDQEDFASPCQSVTPRVFSSTKSEKVSTVVADDMETIIGLVTGGLIVILSLIIVAVLFYKSKRFPSSKFSETTFLPSGSLSYNSKFETGITRTLYGQPSMLYHPYSVGTSYGNMPATLNQSQQSQQTVDAGSEFAVQLIPSGIGAPPPYTNYPTNTTGNNNNEGGVFV</sequence>
<evidence type="ECO:0000256" key="3">
    <source>
        <dbReference type="ARBA" id="ARBA00022737"/>
    </source>
</evidence>
<dbReference type="Gene3D" id="3.80.10.10">
    <property type="entry name" value="Ribonuclease Inhibitor"/>
    <property type="match status" value="1"/>
</dbReference>
<evidence type="ECO:0000313" key="6">
    <source>
        <dbReference type="EMBL" id="CBY19171.1"/>
    </source>
</evidence>
<evidence type="ECO:0000256" key="2">
    <source>
        <dbReference type="ARBA" id="ARBA00022729"/>
    </source>
</evidence>
<keyword evidence="4" id="KW-1133">Transmembrane helix</keyword>
<evidence type="ECO:0000256" key="4">
    <source>
        <dbReference type="SAM" id="Phobius"/>
    </source>
</evidence>
<dbReference type="PROSITE" id="PS51450">
    <property type="entry name" value="LRR"/>
    <property type="match status" value="2"/>
</dbReference>
<keyword evidence="2" id="KW-0732">Signal</keyword>